<dbReference type="InterPro" id="IPR014052">
    <property type="entry name" value="DNA_primase_ssu_euk/arc"/>
</dbReference>
<evidence type="ECO:0000256" key="8">
    <source>
        <dbReference type="ARBA" id="ARBA00023163"/>
    </source>
</evidence>
<sequence length="479" mass="56006">MSTYDSSLLNQFLPQYYKKIFPFKPYVKWLCYNQKPGEYFARREFAFILEEDVHLRYRSFNDQNEFETELCKINPHKLDIGAVYSHKPKDNKKHSDFKAVERELVFDIDLTDYDNVRKCCSEAKVCVKCWRFVSLAVQVLDKSLDEHFGFKARMWVFSGRRGVHCWIGDEKARKLTNAGRSAVAEYLSLIVGDKLDMYAGRSSMAKKSLPVHPMVETAYRVAMDCGELDAMVLEQGWLELDSALEVLKNCEDQDLRETLRSQFQEVDSAEQRWKLLKRHFDDKYRNEMARANQVVPERVNGPSRNFLRWFVLWHAYPRLDVNVSTGLNHLLKSPFCIHPKTGNVAVPLDVSKIHDFDVTKCPRVDILINELSKSVADEDMKENRKILGYKHTSLAPYVENFEKFIDTTHIYNISYLFLVDPKENSCRYWGKEPSAVPWTILFNYAFIADTLTTVSLSASLIRRWTIFSRNPRKDPLHQI</sequence>
<evidence type="ECO:0000256" key="4">
    <source>
        <dbReference type="ARBA" id="ARBA00022679"/>
    </source>
</evidence>
<dbReference type="Pfam" id="PF01896">
    <property type="entry name" value="DNA_primase_S"/>
    <property type="match status" value="1"/>
</dbReference>
<dbReference type="Proteomes" id="UP001303046">
    <property type="component" value="Unassembled WGS sequence"/>
</dbReference>
<dbReference type="Gene3D" id="3.90.920.10">
    <property type="entry name" value="DNA primase, PRIM domain"/>
    <property type="match status" value="1"/>
</dbReference>
<evidence type="ECO:0000256" key="5">
    <source>
        <dbReference type="ARBA" id="ARBA00022695"/>
    </source>
</evidence>
<evidence type="ECO:0000313" key="10">
    <source>
        <dbReference type="EMBL" id="KAK6738518.1"/>
    </source>
</evidence>
<gene>
    <name evidence="10" type="primary">Necator_chrII.g8347</name>
    <name evidence="10" type="ORF">RB195_020553</name>
</gene>
<proteinExistence type="inferred from homology"/>
<organism evidence="10 11">
    <name type="scientific">Necator americanus</name>
    <name type="common">Human hookworm</name>
    <dbReference type="NCBI Taxonomy" id="51031"/>
    <lineage>
        <taxon>Eukaryota</taxon>
        <taxon>Metazoa</taxon>
        <taxon>Ecdysozoa</taxon>
        <taxon>Nematoda</taxon>
        <taxon>Chromadorea</taxon>
        <taxon>Rhabditida</taxon>
        <taxon>Rhabditina</taxon>
        <taxon>Rhabditomorpha</taxon>
        <taxon>Strongyloidea</taxon>
        <taxon>Ancylostomatidae</taxon>
        <taxon>Bunostominae</taxon>
        <taxon>Necator</taxon>
    </lineage>
</organism>
<keyword evidence="2 9" id="KW-0240">DNA-directed RNA polymerase</keyword>
<dbReference type="PANTHER" id="PTHR10536">
    <property type="entry name" value="DNA PRIMASE SMALL SUBUNIT"/>
    <property type="match status" value="1"/>
</dbReference>
<comment type="similarity">
    <text evidence="1 9">Belongs to the eukaryotic-type primase small subunit family.</text>
</comment>
<evidence type="ECO:0000256" key="9">
    <source>
        <dbReference type="RuleBase" id="RU003514"/>
    </source>
</evidence>
<keyword evidence="6 9" id="KW-0235">DNA replication</keyword>
<dbReference type="SUPFAM" id="SSF56747">
    <property type="entry name" value="Prim-pol domain"/>
    <property type="match status" value="1"/>
</dbReference>
<dbReference type="NCBIfam" id="TIGR00335">
    <property type="entry name" value="primase_sml"/>
    <property type="match status" value="1"/>
</dbReference>
<evidence type="ECO:0000256" key="7">
    <source>
        <dbReference type="ARBA" id="ARBA00022723"/>
    </source>
</evidence>
<evidence type="ECO:0000256" key="6">
    <source>
        <dbReference type="ARBA" id="ARBA00022705"/>
    </source>
</evidence>
<keyword evidence="5" id="KW-0548">Nucleotidyltransferase</keyword>
<keyword evidence="4 9" id="KW-0808">Transferase</keyword>
<keyword evidence="8" id="KW-0804">Transcription</keyword>
<reference evidence="10 11" key="1">
    <citation type="submission" date="2023-08" db="EMBL/GenBank/DDBJ databases">
        <title>A Necator americanus chromosomal reference genome.</title>
        <authorList>
            <person name="Ilik V."/>
            <person name="Petrzelkova K.J."/>
            <person name="Pardy F."/>
            <person name="Fuh T."/>
            <person name="Niatou-Singa F.S."/>
            <person name="Gouil Q."/>
            <person name="Baker L."/>
            <person name="Ritchie M.E."/>
            <person name="Jex A.R."/>
            <person name="Gazzola D."/>
            <person name="Li H."/>
            <person name="Toshio Fujiwara R."/>
            <person name="Zhan B."/>
            <person name="Aroian R.V."/>
            <person name="Pafco B."/>
            <person name="Schwarz E.M."/>
        </authorList>
    </citation>
    <scope>NUCLEOTIDE SEQUENCE [LARGE SCALE GENOMIC DNA]</scope>
    <source>
        <strain evidence="10 11">Aroian</strain>
        <tissue evidence="10">Whole animal</tissue>
    </source>
</reference>
<keyword evidence="11" id="KW-1185">Reference proteome</keyword>
<dbReference type="EC" id="2.7.7.-" evidence="9"/>
<keyword evidence="3 9" id="KW-0639">Primosome</keyword>
<dbReference type="CDD" id="cd04860">
    <property type="entry name" value="AE_Prim_S"/>
    <property type="match status" value="1"/>
</dbReference>
<evidence type="ECO:0000313" key="11">
    <source>
        <dbReference type="Proteomes" id="UP001303046"/>
    </source>
</evidence>
<evidence type="ECO:0000256" key="1">
    <source>
        <dbReference type="ARBA" id="ARBA00009762"/>
    </source>
</evidence>
<dbReference type="EMBL" id="JAVFWL010000002">
    <property type="protein sequence ID" value="KAK6738518.1"/>
    <property type="molecule type" value="Genomic_DNA"/>
</dbReference>
<accession>A0ABR1CLG1</accession>
<protein>
    <recommendedName>
        <fullName evidence="9">DNA primase</fullName>
        <ecNumber evidence="9">2.7.7.-</ecNumber>
    </recommendedName>
</protein>
<evidence type="ECO:0000256" key="2">
    <source>
        <dbReference type="ARBA" id="ARBA00022478"/>
    </source>
</evidence>
<comment type="caution">
    <text evidence="10">The sequence shown here is derived from an EMBL/GenBank/DDBJ whole genome shotgun (WGS) entry which is preliminary data.</text>
</comment>
<dbReference type="InterPro" id="IPR002755">
    <property type="entry name" value="DNA_primase_S"/>
</dbReference>
<name>A0ABR1CLG1_NECAM</name>
<evidence type="ECO:0000256" key="3">
    <source>
        <dbReference type="ARBA" id="ARBA00022515"/>
    </source>
</evidence>
<keyword evidence="7" id="KW-0479">Metal-binding</keyword>